<keyword evidence="5" id="KW-0408">Iron</keyword>
<keyword evidence="6" id="KW-0411">Iron-sulfur</keyword>
<evidence type="ECO:0000256" key="6">
    <source>
        <dbReference type="ARBA" id="ARBA00023014"/>
    </source>
</evidence>
<accession>A0A9X3SVT5</accession>
<dbReference type="GO" id="GO:0046872">
    <property type="term" value="F:metal ion binding"/>
    <property type="evidence" value="ECO:0007669"/>
    <property type="project" value="UniProtKB-KW"/>
</dbReference>
<proteinExistence type="predicted"/>
<gene>
    <name evidence="11" type="ORF">O1R50_24890</name>
</gene>
<dbReference type="AlphaFoldDB" id="A0A9X3SVT5"/>
<keyword evidence="7" id="KW-1015">Disulfide bond</keyword>
<organism evidence="11 12">
    <name type="scientific">Glycomyces luteolus</name>
    <dbReference type="NCBI Taxonomy" id="2670330"/>
    <lineage>
        <taxon>Bacteria</taxon>
        <taxon>Bacillati</taxon>
        <taxon>Actinomycetota</taxon>
        <taxon>Actinomycetes</taxon>
        <taxon>Glycomycetales</taxon>
        <taxon>Glycomycetaceae</taxon>
        <taxon>Glycomyces</taxon>
    </lineage>
</organism>
<comment type="function">
    <text evidence="1">Iron-sulfur subunit of the cytochrome bc1 complex, an essential component of the respiratory electron transport chain required for ATP synthesis. The bc1 complex catalyzes the oxidation of menaquinol and the reduction of cytochrome c in the respiratory chain. The bc1 complex operates through a Q-cycle mechanism that couples electron transfer to generation of the proton gradient that drives ATP synthesis.</text>
</comment>
<evidence type="ECO:0000313" key="11">
    <source>
        <dbReference type="EMBL" id="MDA1362878.1"/>
    </source>
</evidence>
<dbReference type="InterPro" id="IPR006311">
    <property type="entry name" value="TAT_signal"/>
</dbReference>
<feature type="compositionally biased region" description="Polar residues" evidence="9">
    <location>
        <begin position="45"/>
        <end position="55"/>
    </location>
</feature>
<dbReference type="InterPro" id="IPR017941">
    <property type="entry name" value="Rieske_2Fe-2S"/>
</dbReference>
<keyword evidence="4" id="KW-0479">Metal-binding</keyword>
<dbReference type="RefSeq" id="WP_270112964.1">
    <property type="nucleotide sequence ID" value="NZ_JAPZVP010000030.1"/>
</dbReference>
<dbReference type="GO" id="GO:0004497">
    <property type="term" value="F:monooxygenase activity"/>
    <property type="evidence" value="ECO:0007669"/>
    <property type="project" value="UniProtKB-ARBA"/>
</dbReference>
<evidence type="ECO:0000256" key="7">
    <source>
        <dbReference type="ARBA" id="ARBA00023157"/>
    </source>
</evidence>
<evidence type="ECO:0000256" key="3">
    <source>
        <dbReference type="ARBA" id="ARBA00022714"/>
    </source>
</evidence>
<feature type="domain" description="Rieske" evidence="10">
    <location>
        <begin position="72"/>
        <end position="163"/>
    </location>
</feature>
<dbReference type="InterPro" id="IPR014349">
    <property type="entry name" value="Rieske_Fe-S_prot"/>
</dbReference>
<sequence length="164" mass="16092">MTDTRTGSDLAGRVLTKAVTSRRGVMCGLAGLGAAGALAACGTAESPNGSESTTGAADPSTEGGSTTEGSGGAGIAATADVPVGGGLVVDETVIVQPTADEFLAFSAVCPHQGAIVDAPDADGNIICPRHQSTWTIEGELEEGPAEVNLPAVEITVEDGQISLA</sequence>
<evidence type="ECO:0000256" key="5">
    <source>
        <dbReference type="ARBA" id="ARBA00023004"/>
    </source>
</evidence>
<dbReference type="PROSITE" id="PS51318">
    <property type="entry name" value="TAT"/>
    <property type="match status" value="1"/>
</dbReference>
<keyword evidence="12" id="KW-1185">Reference proteome</keyword>
<dbReference type="SUPFAM" id="SSF50022">
    <property type="entry name" value="ISP domain"/>
    <property type="match status" value="1"/>
</dbReference>
<dbReference type="GO" id="GO:0051537">
    <property type="term" value="F:2 iron, 2 sulfur cluster binding"/>
    <property type="evidence" value="ECO:0007669"/>
    <property type="project" value="UniProtKB-KW"/>
</dbReference>
<dbReference type="Proteomes" id="UP001146067">
    <property type="component" value="Unassembled WGS sequence"/>
</dbReference>
<dbReference type="Pfam" id="PF00355">
    <property type="entry name" value="Rieske"/>
    <property type="match status" value="1"/>
</dbReference>
<evidence type="ECO:0000313" key="12">
    <source>
        <dbReference type="Proteomes" id="UP001146067"/>
    </source>
</evidence>
<evidence type="ECO:0000256" key="4">
    <source>
        <dbReference type="ARBA" id="ARBA00022723"/>
    </source>
</evidence>
<reference evidence="11" key="1">
    <citation type="submission" date="2022-12" db="EMBL/GenBank/DDBJ databases">
        <title>Gycomyces niveus sp.nov.,a novel actinomycete isolated from soil in Shouguan.</title>
        <authorList>
            <person name="Yang X."/>
        </authorList>
    </citation>
    <scope>NUCLEOTIDE SEQUENCE</scope>
    <source>
        <strain evidence="11">NEAU-A15</strain>
    </source>
</reference>
<protein>
    <recommendedName>
        <fullName evidence="2">Cytochrome bc1 complex Rieske iron-sulfur subunit</fullName>
    </recommendedName>
    <alternativeName>
        <fullName evidence="8">Cytochrome bc1 reductase complex subunit QcrA</fullName>
    </alternativeName>
</protein>
<dbReference type="InterPro" id="IPR036922">
    <property type="entry name" value="Rieske_2Fe-2S_sf"/>
</dbReference>
<dbReference type="Gene3D" id="2.102.10.10">
    <property type="entry name" value="Rieske [2Fe-2S] iron-sulphur domain"/>
    <property type="match status" value="1"/>
</dbReference>
<dbReference type="EMBL" id="JAPZVP010000030">
    <property type="protein sequence ID" value="MDA1362878.1"/>
    <property type="molecule type" value="Genomic_DNA"/>
</dbReference>
<name>A0A9X3SVT5_9ACTN</name>
<comment type="caution">
    <text evidence="11">The sequence shown here is derived from an EMBL/GenBank/DDBJ whole genome shotgun (WGS) entry which is preliminary data.</text>
</comment>
<keyword evidence="3" id="KW-0001">2Fe-2S</keyword>
<dbReference type="PROSITE" id="PS51296">
    <property type="entry name" value="RIESKE"/>
    <property type="match status" value="1"/>
</dbReference>
<dbReference type="PANTHER" id="PTHR10134">
    <property type="entry name" value="CYTOCHROME B-C1 COMPLEX SUBUNIT RIESKE, MITOCHONDRIAL"/>
    <property type="match status" value="1"/>
</dbReference>
<evidence type="ECO:0000256" key="9">
    <source>
        <dbReference type="SAM" id="MobiDB-lite"/>
    </source>
</evidence>
<feature type="region of interest" description="Disordered" evidence="9">
    <location>
        <begin position="42"/>
        <end position="77"/>
    </location>
</feature>
<evidence type="ECO:0000256" key="1">
    <source>
        <dbReference type="ARBA" id="ARBA00002494"/>
    </source>
</evidence>
<evidence type="ECO:0000256" key="2">
    <source>
        <dbReference type="ARBA" id="ARBA00015816"/>
    </source>
</evidence>
<evidence type="ECO:0000256" key="8">
    <source>
        <dbReference type="ARBA" id="ARBA00029586"/>
    </source>
</evidence>
<dbReference type="CDD" id="cd03467">
    <property type="entry name" value="Rieske"/>
    <property type="match status" value="1"/>
</dbReference>
<evidence type="ECO:0000259" key="10">
    <source>
        <dbReference type="PROSITE" id="PS51296"/>
    </source>
</evidence>
<dbReference type="GO" id="GO:0016705">
    <property type="term" value="F:oxidoreductase activity, acting on paired donors, with incorporation or reduction of molecular oxygen"/>
    <property type="evidence" value="ECO:0007669"/>
    <property type="project" value="UniProtKB-ARBA"/>
</dbReference>